<evidence type="ECO:0000313" key="7">
    <source>
        <dbReference type="EMBL" id="EJT72024.1"/>
    </source>
</evidence>
<dbReference type="InterPro" id="IPR003653">
    <property type="entry name" value="Peptidase_C48_C"/>
</dbReference>
<dbReference type="AlphaFoldDB" id="J3PCQ4"/>
<evidence type="ECO:0000256" key="5">
    <source>
        <dbReference type="SAM" id="MobiDB-lite"/>
    </source>
</evidence>
<reference evidence="8" key="5">
    <citation type="submission" date="2018-04" db="UniProtKB">
        <authorList>
            <consortium name="EnsemblFungi"/>
        </authorList>
    </citation>
    <scope>IDENTIFICATION</scope>
    <source>
        <strain evidence="8">R3-111a-1</strain>
    </source>
</reference>
<feature type="compositionally biased region" description="Basic and acidic residues" evidence="5">
    <location>
        <begin position="690"/>
        <end position="713"/>
    </location>
</feature>
<dbReference type="PROSITE" id="PS50600">
    <property type="entry name" value="ULP_PROTEASE"/>
    <property type="match status" value="1"/>
</dbReference>
<dbReference type="HOGENOM" id="CLU_291873_0_0_1"/>
<comment type="similarity">
    <text evidence="1">Belongs to the peptidase C48 family.</text>
</comment>
<evidence type="ECO:0000313" key="9">
    <source>
        <dbReference type="Proteomes" id="UP000006039"/>
    </source>
</evidence>
<evidence type="ECO:0000256" key="3">
    <source>
        <dbReference type="ARBA" id="ARBA00022801"/>
    </source>
</evidence>
<feature type="compositionally biased region" description="Polar residues" evidence="5">
    <location>
        <begin position="313"/>
        <end position="334"/>
    </location>
</feature>
<evidence type="ECO:0000256" key="4">
    <source>
        <dbReference type="ARBA" id="ARBA00022807"/>
    </source>
</evidence>
<dbReference type="InterPro" id="IPR038765">
    <property type="entry name" value="Papain-like_cys_pep_sf"/>
</dbReference>
<dbReference type="VEuPathDB" id="FungiDB:GGTG_11272"/>
<keyword evidence="9" id="KW-1185">Reference proteome</keyword>
<evidence type="ECO:0000259" key="6">
    <source>
        <dbReference type="PROSITE" id="PS50600"/>
    </source>
</evidence>
<reference evidence="8" key="4">
    <citation type="journal article" date="2015" name="G3 (Bethesda)">
        <title>Genome sequences of three phytopathogenic species of the Magnaporthaceae family of fungi.</title>
        <authorList>
            <person name="Okagaki L.H."/>
            <person name="Nunes C.C."/>
            <person name="Sailsbery J."/>
            <person name="Clay B."/>
            <person name="Brown D."/>
            <person name="John T."/>
            <person name="Oh Y."/>
            <person name="Young N."/>
            <person name="Fitzgerald M."/>
            <person name="Haas B.J."/>
            <person name="Zeng Q."/>
            <person name="Young S."/>
            <person name="Adiconis X."/>
            <person name="Fan L."/>
            <person name="Levin J.Z."/>
            <person name="Mitchell T.K."/>
            <person name="Okubara P.A."/>
            <person name="Farman M.L."/>
            <person name="Kohn L.M."/>
            <person name="Birren B."/>
            <person name="Ma L.-J."/>
            <person name="Dean R.A."/>
        </authorList>
    </citation>
    <scope>NUCLEOTIDE SEQUENCE</scope>
    <source>
        <strain evidence="8">R3-111a-1</strain>
    </source>
</reference>
<organism evidence="7">
    <name type="scientific">Gaeumannomyces tritici (strain R3-111a-1)</name>
    <name type="common">Wheat and barley take-all root rot fungus</name>
    <name type="synonym">Gaeumannomyces graminis var. tritici</name>
    <dbReference type="NCBI Taxonomy" id="644352"/>
    <lineage>
        <taxon>Eukaryota</taxon>
        <taxon>Fungi</taxon>
        <taxon>Dikarya</taxon>
        <taxon>Ascomycota</taxon>
        <taxon>Pezizomycotina</taxon>
        <taxon>Sordariomycetes</taxon>
        <taxon>Sordariomycetidae</taxon>
        <taxon>Magnaporthales</taxon>
        <taxon>Magnaporthaceae</taxon>
        <taxon>Gaeumannomyces</taxon>
    </lineage>
</organism>
<dbReference type="GeneID" id="20351730"/>
<keyword evidence="4" id="KW-0788">Thiol protease</keyword>
<name>J3PCQ4_GAET3</name>
<dbReference type="eggNOG" id="KOG0778">
    <property type="taxonomic scope" value="Eukaryota"/>
</dbReference>
<feature type="region of interest" description="Disordered" evidence="5">
    <location>
        <begin position="275"/>
        <end position="343"/>
    </location>
</feature>
<dbReference type="EnsemblFungi" id="EJT72024">
    <property type="protein sequence ID" value="EJT72024"/>
    <property type="gene ID" value="GGTG_11272"/>
</dbReference>
<accession>J3PCQ4</accession>
<dbReference type="GO" id="GO:0016926">
    <property type="term" value="P:protein desumoylation"/>
    <property type="evidence" value="ECO:0007669"/>
    <property type="project" value="TreeGrafter"/>
</dbReference>
<feature type="region of interest" description="Disordered" evidence="5">
    <location>
        <begin position="373"/>
        <end position="498"/>
    </location>
</feature>
<dbReference type="RefSeq" id="XP_009227421.1">
    <property type="nucleotide sequence ID" value="XM_009229157.1"/>
</dbReference>
<dbReference type="Gene3D" id="1.10.418.20">
    <property type="match status" value="1"/>
</dbReference>
<dbReference type="STRING" id="644352.J3PCQ4"/>
<protein>
    <submittedName>
        <fullName evidence="7">Ulp1 protease</fullName>
    </submittedName>
</protein>
<dbReference type="PANTHER" id="PTHR12606:SF141">
    <property type="entry name" value="GH15225P-RELATED"/>
    <property type="match status" value="1"/>
</dbReference>
<gene>
    <name evidence="8" type="primary">20351730</name>
    <name evidence="7" type="ORF">GGTG_11272</name>
</gene>
<feature type="compositionally biased region" description="Acidic residues" evidence="5">
    <location>
        <begin position="284"/>
        <end position="293"/>
    </location>
</feature>
<dbReference type="GO" id="GO:0005634">
    <property type="term" value="C:nucleus"/>
    <property type="evidence" value="ECO:0007669"/>
    <property type="project" value="TreeGrafter"/>
</dbReference>
<dbReference type="EMBL" id="GL385400">
    <property type="protein sequence ID" value="EJT72024.1"/>
    <property type="molecule type" value="Genomic_DNA"/>
</dbReference>
<dbReference type="Pfam" id="PF02902">
    <property type="entry name" value="Peptidase_C48"/>
    <property type="match status" value="1"/>
</dbReference>
<feature type="region of interest" description="Disordered" evidence="5">
    <location>
        <begin position="512"/>
        <end position="666"/>
    </location>
</feature>
<feature type="region of interest" description="Disordered" evidence="5">
    <location>
        <begin position="684"/>
        <end position="713"/>
    </location>
</feature>
<sequence length="969" mass="105388">MPVTTGRKRRASSSEAELRAALQEERPSLWGWAQTVLRSVYKTVTGALGFGLVTGAASAPVAAAGAAQTILVVETSASSPSGDTWVKRRKALRVFDRGEEAPRKPPVRFPSGFSPKNRKFPRCSPVFAPVSQPPVGQPAPVATRAAESSEALVRAAAAAANATAVASWGPRPAVAQLRQLHVRRAPTREGASRPLPQQALVPAGVPAKTPQRPLKGILKHPPTLRWERLRRQQRVEGVVAGGRCVVFRNTPLPSPAHAPLPLLLPAEFNWRGHFSVPSPSPSSSDEEEEEEEEPSRSGPVTPHSPPTQHVADISQSAKDAASLTNTAPDSTSIPAQPKDIKPIASCIEHPVETRQPIISTSAQVEKAAQIDIPVPAMDPSSTSTMSAPKRPSDSSRLAQTPMRQAPARIWNSFQTPQPSRADALARSRQVSGSSSRLPLKLFRPGLAASQRVGAQAEGPAATYTDTRASTSSDSTPRPTASDLRDGFPSTAPDRMDVDMSGNHFIARTPYSALQSSARKSRFRAPSHATVTPRKKSMDAHDFSLIGESPESTAPPTPEAKPTSPEARRKEMLAFFADDTRNIRAPEIETEDEVDSPNKMEQSSTTRSLAHSPDDSPRHHPPRSDSSSSAASQPNSPQAPSHSPSPHVPSKPEDDLDFPSFPALTISSGKDDELACAVQLRIEAEEEEEREQARRAEEERRKAEAERLEKAEKERLERTGGLRLPNADIVQQISQGWHSKIADSTRVRETMVLAKSAEGTEILGRDFRQVVPPTVWLNDEIVNSSLSYVAKYINDKTGTKSAVKCVLLNTYFWKHLSDRGPNSTQRWLRRLGVNPGNFLTVETFLIPINLGNSHWTLGIVRPKQGVVAHMDSLGQQGAGSPRIAATLLKWVETFLGPRYIEANWKIRNYESPRQTNSHDCGVHTITNGFCVALDIDPSQYQARDMPQQRLRLAGVLLNGGFTGDFDISDI</sequence>
<dbReference type="Proteomes" id="UP000006039">
    <property type="component" value="Unassembled WGS sequence"/>
</dbReference>
<evidence type="ECO:0000313" key="8">
    <source>
        <dbReference type="EnsemblFungi" id="EJT72024"/>
    </source>
</evidence>
<dbReference type="GO" id="GO:0016929">
    <property type="term" value="F:deSUMOylase activity"/>
    <property type="evidence" value="ECO:0007669"/>
    <property type="project" value="TreeGrafter"/>
</dbReference>
<dbReference type="PANTHER" id="PTHR12606">
    <property type="entry name" value="SENTRIN/SUMO-SPECIFIC PROTEASE"/>
    <property type="match status" value="1"/>
</dbReference>
<reference evidence="7" key="2">
    <citation type="submission" date="2010-07" db="EMBL/GenBank/DDBJ databases">
        <authorList>
            <consortium name="The Broad Institute Genome Sequencing Platform"/>
            <consortium name="Broad Institute Genome Sequencing Center for Infectious Disease"/>
            <person name="Ma L.-J."/>
            <person name="Dead R."/>
            <person name="Young S."/>
            <person name="Zeng Q."/>
            <person name="Koehrsen M."/>
            <person name="Alvarado L."/>
            <person name="Berlin A."/>
            <person name="Chapman S.B."/>
            <person name="Chen Z."/>
            <person name="Freedman E."/>
            <person name="Gellesch M."/>
            <person name="Goldberg J."/>
            <person name="Griggs A."/>
            <person name="Gujja S."/>
            <person name="Heilman E.R."/>
            <person name="Heiman D."/>
            <person name="Hepburn T."/>
            <person name="Howarth C."/>
            <person name="Jen D."/>
            <person name="Larson L."/>
            <person name="Mehta T."/>
            <person name="Neiman D."/>
            <person name="Pearson M."/>
            <person name="Roberts A."/>
            <person name="Saif S."/>
            <person name="Shea T."/>
            <person name="Shenoy N."/>
            <person name="Sisk P."/>
            <person name="Stolte C."/>
            <person name="Sykes S."/>
            <person name="Walk T."/>
            <person name="White J."/>
            <person name="Yandava C."/>
            <person name="Haas B."/>
            <person name="Nusbaum C."/>
            <person name="Birren B."/>
        </authorList>
    </citation>
    <scope>NUCLEOTIDE SEQUENCE</scope>
    <source>
        <strain evidence="7">R3-111a-1</strain>
    </source>
</reference>
<keyword evidence="3" id="KW-0378">Hydrolase</keyword>
<feature type="compositionally biased region" description="Low complexity" evidence="5">
    <location>
        <begin position="623"/>
        <end position="644"/>
    </location>
</feature>
<dbReference type="GO" id="GO:0006508">
    <property type="term" value="P:proteolysis"/>
    <property type="evidence" value="ECO:0007669"/>
    <property type="project" value="UniProtKB-KW"/>
</dbReference>
<dbReference type="OrthoDB" id="1939479at2759"/>
<dbReference type="Gene3D" id="3.30.310.130">
    <property type="entry name" value="Ubiquitin-related"/>
    <property type="match status" value="1"/>
</dbReference>
<evidence type="ECO:0000256" key="2">
    <source>
        <dbReference type="ARBA" id="ARBA00022670"/>
    </source>
</evidence>
<dbReference type="SUPFAM" id="SSF54001">
    <property type="entry name" value="Cysteine proteinases"/>
    <property type="match status" value="1"/>
</dbReference>
<feature type="compositionally biased region" description="Low complexity" evidence="5">
    <location>
        <begin position="464"/>
        <end position="481"/>
    </location>
</feature>
<evidence type="ECO:0000256" key="1">
    <source>
        <dbReference type="ARBA" id="ARBA00005234"/>
    </source>
</evidence>
<reference evidence="7" key="3">
    <citation type="submission" date="2010-09" db="EMBL/GenBank/DDBJ databases">
        <title>Annotation of Gaeumannomyces graminis var. tritici R3-111a-1.</title>
        <authorList>
            <consortium name="The Broad Institute Genome Sequencing Platform"/>
            <person name="Ma L.-J."/>
            <person name="Dead R."/>
            <person name="Young S.K."/>
            <person name="Zeng Q."/>
            <person name="Gargeya S."/>
            <person name="Fitzgerald M."/>
            <person name="Haas B."/>
            <person name="Abouelleil A."/>
            <person name="Alvarado L."/>
            <person name="Arachchi H.M."/>
            <person name="Berlin A."/>
            <person name="Brown A."/>
            <person name="Chapman S.B."/>
            <person name="Chen Z."/>
            <person name="Dunbar C."/>
            <person name="Freedman E."/>
            <person name="Gearin G."/>
            <person name="Gellesch M."/>
            <person name="Goldberg J."/>
            <person name="Griggs A."/>
            <person name="Gujja S."/>
            <person name="Heiman D."/>
            <person name="Howarth C."/>
            <person name="Larson L."/>
            <person name="Lui A."/>
            <person name="MacDonald P.J.P."/>
            <person name="Mehta T."/>
            <person name="Montmayeur A."/>
            <person name="Murphy C."/>
            <person name="Neiman D."/>
            <person name="Pearson M."/>
            <person name="Priest M."/>
            <person name="Roberts A."/>
            <person name="Saif S."/>
            <person name="Shea T."/>
            <person name="Shenoy N."/>
            <person name="Sisk P."/>
            <person name="Stolte C."/>
            <person name="Sykes S."/>
            <person name="Yandava C."/>
            <person name="Wortman J."/>
            <person name="Nusbaum C."/>
            <person name="Birren B."/>
        </authorList>
    </citation>
    <scope>NUCLEOTIDE SEQUENCE</scope>
    <source>
        <strain evidence="7">R3-111a-1</strain>
    </source>
</reference>
<proteinExistence type="inferred from homology"/>
<feature type="compositionally biased region" description="Basic and acidic residues" evidence="5">
    <location>
        <begin position="565"/>
        <end position="586"/>
    </location>
</feature>
<reference evidence="9" key="1">
    <citation type="submission" date="2010-07" db="EMBL/GenBank/DDBJ databases">
        <title>The genome sequence of Gaeumannomyces graminis var. tritici strain R3-111a-1.</title>
        <authorList>
            <consortium name="The Broad Institute Genome Sequencing Platform"/>
            <person name="Ma L.-J."/>
            <person name="Dead R."/>
            <person name="Young S."/>
            <person name="Zeng Q."/>
            <person name="Koehrsen M."/>
            <person name="Alvarado L."/>
            <person name="Berlin A."/>
            <person name="Chapman S.B."/>
            <person name="Chen Z."/>
            <person name="Freedman E."/>
            <person name="Gellesch M."/>
            <person name="Goldberg J."/>
            <person name="Griggs A."/>
            <person name="Gujja S."/>
            <person name="Heilman E.R."/>
            <person name="Heiman D."/>
            <person name="Hepburn T."/>
            <person name="Howarth C."/>
            <person name="Jen D."/>
            <person name="Larson L."/>
            <person name="Mehta T."/>
            <person name="Neiman D."/>
            <person name="Pearson M."/>
            <person name="Roberts A."/>
            <person name="Saif S."/>
            <person name="Shea T."/>
            <person name="Shenoy N."/>
            <person name="Sisk P."/>
            <person name="Stolte C."/>
            <person name="Sykes S."/>
            <person name="Walk T."/>
            <person name="White J."/>
            <person name="Yandava C."/>
            <person name="Haas B."/>
            <person name="Nusbaum C."/>
            <person name="Birren B."/>
        </authorList>
    </citation>
    <scope>NUCLEOTIDE SEQUENCE [LARGE SCALE GENOMIC DNA]</scope>
    <source>
        <strain evidence="9">R3-111a-1</strain>
    </source>
</reference>
<feature type="compositionally biased region" description="Polar residues" evidence="5">
    <location>
        <begin position="598"/>
        <end position="608"/>
    </location>
</feature>
<keyword evidence="2 7" id="KW-0645">Protease</keyword>
<feature type="domain" description="Ubiquitin-like protease family profile" evidence="6">
    <location>
        <begin position="759"/>
        <end position="930"/>
    </location>
</feature>